<dbReference type="GO" id="GO:0004022">
    <property type="term" value="F:alcohol dehydrogenase (NAD+) activity"/>
    <property type="evidence" value="ECO:0007669"/>
    <property type="project" value="TreeGrafter"/>
</dbReference>
<dbReference type="SUPFAM" id="SSF56796">
    <property type="entry name" value="Dehydroquinate synthase-like"/>
    <property type="match status" value="1"/>
</dbReference>
<dbReference type="RefSeq" id="WP_132325330.1">
    <property type="nucleotide sequence ID" value="NZ_FWZT01000032.1"/>
</dbReference>
<keyword evidence="8" id="KW-1185">Reference proteome</keyword>
<dbReference type="STRING" id="1513793.SAMN06296036_13238"/>
<dbReference type="Gene3D" id="3.40.50.1970">
    <property type="match status" value="1"/>
</dbReference>
<dbReference type="InterPro" id="IPR001670">
    <property type="entry name" value="ADH_Fe/GldA"/>
</dbReference>
<dbReference type="FunFam" id="1.20.1090.10:FF:000001">
    <property type="entry name" value="Aldehyde-alcohol dehydrogenase"/>
    <property type="match status" value="1"/>
</dbReference>
<dbReference type="InterPro" id="IPR018211">
    <property type="entry name" value="ADH_Fe_CS"/>
</dbReference>
<evidence type="ECO:0000256" key="2">
    <source>
        <dbReference type="ARBA" id="ARBA00007358"/>
    </source>
</evidence>
<dbReference type="AlphaFoldDB" id="A0A1Y6CMQ5"/>
<dbReference type="PROSITE" id="PS00913">
    <property type="entry name" value="ADH_IRON_1"/>
    <property type="match status" value="1"/>
</dbReference>
<sequence length="374" mass="40009">MITQFNFPTTVRFGSGAIAELPASLLDRFQRPLIVTDRVIAKLPFLVDTCAQLKERGFSVEVYSDMGGNPVESDVTGGVDAFKKYQADCIVMIGGGATMDVGKAIALMANHPGALFDYEDGKPDARPSNEAFPFMVAVPTTAGTGSEVGRSSVISDNVSKAKKIIFSPKMLPDLVIADPALTLGLPPGVTAATGIDALTHLLEAYLAQGFHPMCDGIALEGIRLVSKSLSKAFHNPSDINARQDMLAASMMGAVAFQKGLGLNHSCAHALSTVFDTHHGLANAMMLEACMSFNQTAVPEKFETLAQVVSRASGDDFIQWLKELKDDLQIPAGLAKLDIQVNDRLLDVAEADICHPLGPRPVSRQDFKQLFEASM</sequence>
<evidence type="ECO:0000256" key="3">
    <source>
        <dbReference type="ARBA" id="ARBA00023002"/>
    </source>
</evidence>
<comment type="similarity">
    <text evidence="2">Belongs to the iron-containing alcohol dehydrogenase family.</text>
</comment>
<dbReference type="Pfam" id="PF25137">
    <property type="entry name" value="ADH_Fe_C"/>
    <property type="match status" value="1"/>
</dbReference>
<accession>A0A1Y6CMQ5</accession>
<reference evidence="8" key="1">
    <citation type="submission" date="2017-04" db="EMBL/GenBank/DDBJ databases">
        <authorList>
            <person name="Varghese N."/>
            <person name="Submissions S."/>
        </authorList>
    </citation>
    <scope>NUCLEOTIDE SEQUENCE [LARGE SCALE GENOMIC DNA]</scope>
    <source>
        <strain evidence="8">RKEM611</strain>
    </source>
</reference>
<keyword evidence="3" id="KW-0560">Oxidoreductase</keyword>
<keyword evidence="4" id="KW-0520">NAD</keyword>
<dbReference type="CDD" id="cd14861">
    <property type="entry name" value="Fe-ADH-like"/>
    <property type="match status" value="1"/>
</dbReference>
<evidence type="ECO:0000256" key="4">
    <source>
        <dbReference type="ARBA" id="ARBA00023027"/>
    </source>
</evidence>
<name>A0A1Y6CMQ5_9BACT</name>
<comment type="cofactor">
    <cofactor evidence="1">
        <name>Fe cation</name>
        <dbReference type="ChEBI" id="CHEBI:24875"/>
    </cofactor>
</comment>
<evidence type="ECO:0000259" key="5">
    <source>
        <dbReference type="Pfam" id="PF00465"/>
    </source>
</evidence>
<gene>
    <name evidence="7" type="ORF">SAMN06296036_13238</name>
</gene>
<dbReference type="Proteomes" id="UP000192907">
    <property type="component" value="Unassembled WGS sequence"/>
</dbReference>
<dbReference type="OrthoDB" id="9815791at2"/>
<dbReference type="GO" id="GO:0046872">
    <property type="term" value="F:metal ion binding"/>
    <property type="evidence" value="ECO:0007669"/>
    <property type="project" value="InterPro"/>
</dbReference>
<evidence type="ECO:0000313" key="8">
    <source>
        <dbReference type="Proteomes" id="UP000192907"/>
    </source>
</evidence>
<dbReference type="EMBL" id="FWZT01000032">
    <property type="protein sequence ID" value="SMF78218.1"/>
    <property type="molecule type" value="Genomic_DNA"/>
</dbReference>
<dbReference type="PANTHER" id="PTHR11496:SF102">
    <property type="entry name" value="ALCOHOL DEHYDROGENASE 4"/>
    <property type="match status" value="1"/>
</dbReference>
<dbReference type="PANTHER" id="PTHR11496">
    <property type="entry name" value="ALCOHOL DEHYDROGENASE"/>
    <property type="match status" value="1"/>
</dbReference>
<feature type="domain" description="Alcohol dehydrogenase iron-type/glycerol dehydrogenase GldA" evidence="5">
    <location>
        <begin position="8"/>
        <end position="179"/>
    </location>
</feature>
<dbReference type="InterPro" id="IPR056798">
    <property type="entry name" value="ADH_Fe_C"/>
</dbReference>
<evidence type="ECO:0000256" key="1">
    <source>
        <dbReference type="ARBA" id="ARBA00001962"/>
    </source>
</evidence>
<feature type="domain" description="Fe-containing alcohol dehydrogenase-like C-terminal" evidence="6">
    <location>
        <begin position="190"/>
        <end position="374"/>
    </location>
</feature>
<protein>
    <submittedName>
        <fullName evidence="7">Uncharacterized protein</fullName>
    </submittedName>
</protein>
<dbReference type="InterPro" id="IPR039697">
    <property type="entry name" value="Alcohol_dehydrogenase_Fe"/>
</dbReference>
<dbReference type="FunFam" id="3.40.50.1970:FF:000003">
    <property type="entry name" value="Alcohol dehydrogenase, iron-containing"/>
    <property type="match status" value="1"/>
</dbReference>
<dbReference type="Pfam" id="PF00465">
    <property type="entry name" value="Fe-ADH"/>
    <property type="match status" value="1"/>
</dbReference>
<organism evidence="7 8">
    <name type="scientific">Pseudobacteriovorax antillogorgiicola</name>
    <dbReference type="NCBI Taxonomy" id="1513793"/>
    <lineage>
        <taxon>Bacteria</taxon>
        <taxon>Pseudomonadati</taxon>
        <taxon>Bdellovibrionota</taxon>
        <taxon>Oligoflexia</taxon>
        <taxon>Oligoflexales</taxon>
        <taxon>Pseudobacteriovoracaceae</taxon>
        <taxon>Pseudobacteriovorax</taxon>
    </lineage>
</organism>
<proteinExistence type="inferred from homology"/>
<evidence type="ECO:0000313" key="7">
    <source>
        <dbReference type="EMBL" id="SMF78218.1"/>
    </source>
</evidence>
<dbReference type="Gene3D" id="1.20.1090.10">
    <property type="entry name" value="Dehydroquinate synthase-like - alpha domain"/>
    <property type="match status" value="1"/>
</dbReference>
<evidence type="ECO:0000259" key="6">
    <source>
        <dbReference type="Pfam" id="PF25137"/>
    </source>
</evidence>